<evidence type="ECO:0000259" key="2">
    <source>
        <dbReference type="PROSITE" id="PS51061"/>
    </source>
</evidence>
<dbReference type="GO" id="GO:0003676">
    <property type="term" value="F:nucleic acid binding"/>
    <property type="evidence" value="ECO:0007669"/>
    <property type="project" value="UniProtKB-UniRule"/>
</dbReference>
<dbReference type="InterPro" id="IPR036867">
    <property type="entry name" value="R3H_dom_sf"/>
</dbReference>
<evidence type="ECO:0000256" key="1">
    <source>
        <dbReference type="SAM" id="MobiDB-lite"/>
    </source>
</evidence>
<dbReference type="InParanoid" id="F7AEJ4"/>
<dbReference type="EMBL" id="EAAA01002412">
    <property type="status" value="NOT_ANNOTATED_CDS"/>
    <property type="molecule type" value="Genomic_DNA"/>
</dbReference>
<dbReference type="InterPro" id="IPR001374">
    <property type="entry name" value="R3H_dom"/>
</dbReference>
<feature type="region of interest" description="Disordered" evidence="1">
    <location>
        <begin position="1"/>
        <end position="33"/>
    </location>
</feature>
<dbReference type="FunCoup" id="F7AEJ4">
    <property type="interactions" value="15"/>
</dbReference>
<dbReference type="OMA" id="NQSYGFV"/>
<dbReference type="InterPro" id="IPR017330">
    <property type="entry name" value="SPAG7"/>
</dbReference>
<dbReference type="Ensembl" id="ENSCINT00000014407.3">
    <property type="protein sequence ID" value="ENSCINP00000014407.3"/>
    <property type="gene ID" value="ENSCING00000007016.3"/>
</dbReference>
<dbReference type="Gene3D" id="3.30.1370.50">
    <property type="entry name" value="R3H-like domain"/>
    <property type="match status" value="1"/>
</dbReference>
<reference evidence="3" key="2">
    <citation type="journal article" date="2008" name="Genome Biol.">
        <title>Improved genome assembly and evidence-based global gene model set for the chordate Ciona intestinalis: new insight into intron and operon populations.</title>
        <authorList>
            <person name="Satou Y."/>
            <person name="Mineta K."/>
            <person name="Ogasawara M."/>
            <person name="Sasakura Y."/>
            <person name="Shoguchi E."/>
            <person name="Ueno K."/>
            <person name="Yamada L."/>
            <person name="Matsumoto J."/>
            <person name="Wasserscheid J."/>
            <person name="Dewar K."/>
            <person name="Wiley G.B."/>
            <person name="Macmil S.L."/>
            <person name="Roe B.A."/>
            <person name="Zeller R.W."/>
            <person name="Hastings K.E."/>
            <person name="Lemaire P."/>
            <person name="Lindquist E."/>
            <person name="Endo T."/>
            <person name="Hotta K."/>
            <person name="Inaba K."/>
        </authorList>
    </citation>
    <scope>NUCLEOTIDE SEQUENCE [LARGE SCALE GENOMIC DNA]</scope>
    <source>
        <strain evidence="3">wild type</strain>
    </source>
</reference>
<reference evidence="3" key="4">
    <citation type="submission" date="2025-09" db="UniProtKB">
        <authorList>
            <consortium name="Ensembl"/>
        </authorList>
    </citation>
    <scope>IDENTIFICATION</scope>
</reference>
<evidence type="ECO:0000313" key="3">
    <source>
        <dbReference type="Ensembl" id="ENSCINP00000014407.3"/>
    </source>
</evidence>
<dbReference type="STRING" id="7719.ENSCINP00000014407"/>
<organism evidence="3 4">
    <name type="scientific">Ciona intestinalis</name>
    <name type="common">Transparent sea squirt</name>
    <name type="synonym">Ascidia intestinalis</name>
    <dbReference type="NCBI Taxonomy" id="7719"/>
    <lineage>
        <taxon>Eukaryota</taxon>
        <taxon>Metazoa</taxon>
        <taxon>Chordata</taxon>
        <taxon>Tunicata</taxon>
        <taxon>Ascidiacea</taxon>
        <taxon>Phlebobranchia</taxon>
        <taxon>Cionidae</taxon>
        <taxon>Ciona</taxon>
    </lineage>
</organism>
<name>F7AEJ4_CIOIN</name>
<dbReference type="AlphaFoldDB" id="F7AEJ4"/>
<gene>
    <name evidence="3" type="primary">LOC100181274</name>
</gene>
<dbReference type="Pfam" id="PF01424">
    <property type="entry name" value="R3H"/>
    <property type="match status" value="1"/>
</dbReference>
<dbReference type="SUPFAM" id="SSF82708">
    <property type="entry name" value="R3H domain"/>
    <property type="match status" value="1"/>
</dbReference>
<dbReference type="PIRSF" id="PIRSF037943">
    <property type="entry name" value="Sperm-assoc_antigen_PAG7"/>
    <property type="match status" value="1"/>
</dbReference>
<dbReference type="PANTHER" id="PTHR13498:SF3">
    <property type="entry name" value="SPERM-ASSOCIATED ANTIGEN 7"/>
    <property type="match status" value="1"/>
</dbReference>
<feature type="domain" description="R3H" evidence="2">
    <location>
        <begin position="48"/>
        <end position="111"/>
    </location>
</feature>
<proteinExistence type="predicted"/>
<dbReference type="GeneTree" id="ENSGT00390000001520"/>
<dbReference type="PROSITE" id="PS51061">
    <property type="entry name" value="R3H"/>
    <property type="match status" value="1"/>
</dbReference>
<evidence type="ECO:0000313" key="4">
    <source>
        <dbReference type="Proteomes" id="UP000008144"/>
    </source>
</evidence>
<protein>
    <submittedName>
        <fullName evidence="3">Sperm-associated antigen 7 homolog</fullName>
    </submittedName>
</protein>
<accession>F7AEJ4</accession>
<dbReference type="HOGENOM" id="CLU_091198_0_0_1"/>
<feature type="region of interest" description="Disordered" evidence="1">
    <location>
        <begin position="177"/>
        <end position="224"/>
    </location>
</feature>
<dbReference type="SMART" id="SM00393">
    <property type="entry name" value="R3H"/>
    <property type="match status" value="1"/>
</dbReference>
<dbReference type="PANTHER" id="PTHR13498">
    <property type="entry name" value="SPERM ASSOCIATED ANTIGEN 7"/>
    <property type="match status" value="1"/>
</dbReference>
<keyword evidence="4" id="KW-1185">Reference proteome</keyword>
<reference evidence="4" key="1">
    <citation type="journal article" date="2002" name="Science">
        <title>The draft genome of Ciona intestinalis: insights into chordate and vertebrate origins.</title>
        <authorList>
            <person name="Dehal P."/>
            <person name="Satou Y."/>
            <person name="Campbell R.K."/>
            <person name="Chapman J."/>
            <person name="Degnan B."/>
            <person name="De Tomaso A."/>
            <person name="Davidson B."/>
            <person name="Di Gregorio A."/>
            <person name="Gelpke M."/>
            <person name="Goodstein D.M."/>
            <person name="Harafuji N."/>
            <person name="Hastings K.E."/>
            <person name="Ho I."/>
            <person name="Hotta K."/>
            <person name="Huang W."/>
            <person name="Kawashima T."/>
            <person name="Lemaire P."/>
            <person name="Martinez D."/>
            <person name="Meinertzhagen I.A."/>
            <person name="Necula S."/>
            <person name="Nonaka M."/>
            <person name="Putnam N."/>
            <person name="Rash S."/>
            <person name="Saiga H."/>
            <person name="Satake M."/>
            <person name="Terry A."/>
            <person name="Yamada L."/>
            <person name="Wang H.G."/>
            <person name="Awazu S."/>
            <person name="Azumi K."/>
            <person name="Boore J."/>
            <person name="Branno M."/>
            <person name="Chin-Bow S."/>
            <person name="DeSantis R."/>
            <person name="Doyle S."/>
            <person name="Francino P."/>
            <person name="Keys D.N."/>
            <person name="Haga S."/>
            <person name="Hayashi H."/>
            <person name="Hino K."/>
            <person name="Imai K.S."/>
            <person name="Inaba K."/>
            <person name="Kano S."/>
            <person name="Kobayashi K."/>
            <person name="Kobayashi M."/>
            <person name="Lee B.I."/>
            <person name="Makabe K.W."/>
            <person name="Manohar C."/>
            <person name="Matassi G."/>
            <person name="Medina M."/>
            <person name="Mochizuki Y."/>
            <person name="Mount S."/>
            <person name="Morishita T."/>
            <person name="Miura S."/>
            <person name="Nakayama A."/>
            <person name="Nishizaka S."/>
            <person name="Nomoto H."/>
            <person name="Ohta F."/>
            <person name="Oishi K."/>
            <person name="Rigoutsos I."/>
            <person name="Sano M."/>
            <person name="Sasaki A."/>
            <person name="Sasakura Y."/>
            <person name="Shoguchi E."/>
            <person name="Shin-i T."/>
            <person name="Spagnuolo A."/>
            <person name="Stainier D."/>
            <person name="Suzuki M.M."/>
            <person name="Tassy O."/>
            <person name="Takatori N."/>
            <person name="Tokuoka M."/>
            <person name="Yagi K."/>
            <person name="Yoshizaki F."/>
            <person name="Wada S."/>
            <person name="Zhang C."/>
            <person name="Hyatt P.D."/>
            <person name="Larimer F."/>
            <person name="Detter C."/>
            <person name="Doggett N."/>
            <person name="Glavina T."/>
            <person name="Hawkins T."/>
            <person name="Richardson P."/>
            <person name="Lucas S."/>
            <person name="Kohara Y."/>
            <person name="Levine M."/>
            <person name="Satoh N."/>
            <person name="Rokhsar D.S."/>
        </authorList>
    </citation>
    <scope>NUCLEOTIDE SEQUENCE [LARGE SCALE GENOMIC DNA]</scope>
</reference>
<reference evidence="3" key="3">
    <citation type="submission" date="2025-08" db="UniProtKB">
        <authorList>
            <consortium name="Ensembl"/>
        </authorList>
    </citation>
    <scope>IDENTIFICATION</scope>
</reference>
<dbReference type="Proteomes" id="UP000008144">
    <property type="component" value="Chromosome 7"/>
</dbReference>
<sequence length="224" mass="25713">MADLLGSILGSMDKPPTASEDEKKKAKGNAEQQIKMRKMLKEEKDRKEKFRKNVEKQISDFVNDGEKTRHKMKPMNKLERSIVHEMADIGGLSTQAFGVEENDRYVMLIKKEHPLTEDEIQAYKQGETWNEEKEKEVKKRKEAEERIRNEVIVATTSTVEPTSNYKDKYNHIIGSSAAKEAARKTEANKSFGMVPSTNKRDQRSIEETLNQIRAKKKQKTGDGL</sequence>